<dbReference type="PRINTS" id="PR00019">
    <property type="entry name" value="LEURICHRPT"/>
</dbReference>
<dbReference type="SUPFAM" id="SSF52058">
    <property type="entry name" value="L domain-like"/>
    <property type="match status" value="2"/>
</dbReference>
<dbReference type="Proteomes" id="UP000275652">
    <property type="component" value="Unassembled WGS sequence"/>
</dbReference>
<feature type="region of interest" description="Disordered" evidence="3">
    <location>
        <begin position="563"/>
        <end position="588"/>
    </location>
</feature>
<evidence type="ECO:0000313" key="5">
    <source>
        <dbReference type="Proteomes" id="UP000275652"/>
    </source>
</evidence>
<dbReference type="Gene3D" id="3.80.10.10">
    <property type="entry name" value="Ribonuclease Inhibitor"/>
    <property type="match status" value="5"/>
</dbReference>
<dbReference type="PANTHER" id="PTHR48051">
    <property type="match status" value="1"/>
</dbReference>
<evidence type="ECO:0000256" key="3">
    <source>
        <dbReference type="SAM" id="MobiDB-lite"/>
    </source>
</evidence>
<dbReference type="InterPro" id="IPR003591">
    <property type="entry name" value="Leu-rich_rpt_typical-subtyp"/>
</dbReference>
<dbReference type="InterPro" id="IPR032675">
    <property type="entry name" value="LRR_dom_sf"/>
</dbReference>
<dbReference type="Pfam" id="PF13855">
    <property type="entry name" value="LRR_8"/>
    <property type="match status" value="3"/>
</dbReference>
<gene>
    <name evidence="4" type="ORF">DYB28_005219</name>
</gene>
<protein>
    <submittedName>
        <fullName evidence="4">Uncharacterized protein</fullName>
    </submittedName>
</protein>
<dbReference type="AlphaFoldDB" id="A0A9X8E2U3"/>
<keyword evidence="1" id="KW-0433">Leucine-rich repeat</keyword>
<comment type="caution">
    <text evidence="4">The sequence shown here is derived from an EMBL/GenBank/DDBJ whole genome shotgun (WGS) entry which is preliminary data.</text>
</comment>
<keyword evidence="2" id="KW-0677">Repeat</keyword>
<dbReference type="InterPro" id="IPR001611">
    <property type="entry name" value="Leu-rich_rpt"/>
</dbReference>
<sequence length="648" mass="71250">MRTSLAEHKRAFRKTANASSSSEIRESASSKAPYRQARKSGVLTLPAKGLTTFPDEALHLMDFLQPDEKGWECVDLIKVDLSHNDIAAIPTDIQGLSGLLSFKMCQNKLVEVPVELFSLTSLAYLDLSNNCLSGAFPDPLGRLNNLKELVLSGNKLTSDLRHIATLDLSKNKLTSLIGCLKHNERLKFLDLRQNRLATFPELPFECTLDALFLGFNSLTSINGASLVRAKDHLTVLDLRDNKLPLLPDDVCQLHRLKTLDVSNNDLSDLPPGLGYLTHLHHILTDGNSMRGVNALDEEFDEFNKEPTATDVEVGYLLRDASASGTLDLSDKKFSKVPLEFWPRDSMVDKLQVLDLAKNGLALIPFDIGLCVNLHTLVLDDNLLETLPSSIASLGLLHTLRLRKNNLAEAAFDHVLSQGTPLSCRVKELDVRNNALRFVPSGVVHLTSLQTLLLSYNAIAQLENIDWSRLQSLYVLSISDNKIPGEFGLMKLKTLAMNGNPQRTVRLATINKGIDEVLLFLRNKLTPSEIEAFSNKPTQLSPASPMEVEAKVPLMKTSTRPVVGATSFTSRPPVAPTGAPPLPSQQRESAVDDVVATTITASSVDLRIASLSEQLEDHGLSAAKRYALKKDLAKARAEKIRESRSKTTN</sequence>
<feature type="compositionally biased region" description="Pro residues" evidence="3">
    <location>
        <begin position="572"/>
        <end position="582"/>
    </location>
</feature>
<accession>A0A9X8E2U3</accession>
<dbReference type="SMART" id="SM00364">
    <property type="entry name" value="LRR_BAC"/>
    <property type="match status" value="4"/>
</dbReference>
<dbReference type="PROSITE" id="PS51450">
    <property type="entry name" value="LRR"/>
    <property type="match status" value="3"/>
</dbReference>
<dbReference type="SMART" id="SM00369">
    <property type="entry name" value="LRR_TYP"/>
    <property type="match status" value="8"/>
</dbReference>
<feature type="region of interest" description="Disordered" evidence="3">
    <location>
        <begin position="1"/>
        <end position="35"/>
    </location>
</feature>
<reference evidence="4 5" key="1">
    <citation type="journal article" date="2018" name="J. Invertebr. Pathol.">
        <title>New genotyping method for the causative agent of crayfish plague (Aphanomyces astaci) based on whole genome data.</title>
        <authorList>
            <person name="Minardi D."/>
            <person name="Studholme D.J."/>
            <person name="van der Giezen M."/>
            <person name="Pretto T."/>
            <person name="Oidtmann B."/>
        </authorList>
    </citation>
    <scope>NUCLEOTIDE SEQUENCE [LARGE SCALE GENOMIC DNA]</scope>
    <source>
        <strain evidence="4 5">KB13</strain>
    </source>
</reference>
<dbReference type="GO" id="GO:0005737">
    <property type="term" value="C:cytoplasm"/>
    <property type="evidence" value="ECO:0007669"/>
    <property type="project" value="TreeGrafter"/>
</dbReference>
<dbReference type="SMART" id="SM00365">
    <property type="entry name" value="LRR_SD22"/>
    <property type="match status" value="5"/>
</dbReference>
<evidence type="ECO:0000313" key="4">
    <source>
        <dbReference type="EMBL" id="RLO07865.1"/>
    </source>
</evidence>
<organism evidence="4 5">
    <name type="scientific">Aphanomyces astaci</name>
    <name type="common">Crayfish plague agent</name>
    <dbReference type="NCBI Taxonomy" id="112090"/>
    <lineage>
        <taxon>Eukaryota</taxon>
        <taxon>Sar</taxon>
        <taxon>Stramenopiles</taxon>
        <taxon>Oomycota</taxon>
        <taxon>Saprolegniomycetes</taxon>
        <taxon>Saprolegniales</taxon>
        <taxon>Verrucalvaceae</taxon>
        <taxon>Aphanomyces</taxon>
    </lineage>
</organism>
<dbReference type="PANTHER" id="PTHR48051:SF1">
    <property type="entry name" value="RAS SUPPRESSOR PROTEIN 1"/>
    <property type="match status" value="1"/>
</dbReference>
<dbReference type="InterPro" id="IPR050216">
    <property type="entry name" value="LRR_domain-containing"/>
</dbReference>
<dbReference type="EMBL" id="QUTI01022689">
    <property type="protein sequence ID" value="RLO07865.1"/>
    <property type="molecule type" value="Genomic_DNA"/>
</dbReference>
<name>A0A9X8E2U3_APHAT</name>
<proteinExistence type="predicted"/>
<evidence type="ECO:0000256" key="1">
    <source>
        <dbReference type="ARBA" id="ARBA00022614"/>
    </source>
</evidence>
<evidence type="ECO:0000256" key="2">
    <source>
        <dbReference type="ARBA" id="ARBA00022737"/>
    </source>
</evidence>